<protein>
    <submittedName>
        <fullName evidence="2">Uncharacterized protein</fullName>
    </submittedName>
</protein>
<evidence type="ECO:0000313" key="3">
    <source>
        <dbReference type="Proteomes" id="UP001187192"/>
    </source>
</evidence>
<organism evidence="2 3">
    <name type="scientific">Ficus carica</name>
    <name type="common">Common fig</name>
    <dbReference type="NCBI Taxonomy" id="3494"/>
    <lineage>
        <taxon>Eukaryota</taxon>
        <taxon>Viridiplantae</taxon>
        <taxon>Streptophyta</taxon>
        <taxon>Embryophyta</taxon>
        <taxon>Tracheophyta</taxon>
        <taxon>Spermatophyta</taxon>
        <taxon>Magnoliopsida</taxon>
        <taxon>eudicotyledons</taxon>
        <taxon>Gunneridae</taxon>
        <taxon>Pentapetalae</taxon>
        <taxon>rosids</taxon>
        <taxon>fabids</taxon>
        <taxon>Rosales</taxon>
        <taxon>Moraceae</taxon>
        <taxon>Ficeae</taxon>
        <taxon>Ficus</taxon>
    </lineage>
</organism>
<proteinExistence type="predicted"/>
<sequence length="198" mass="21711">MVPVRLPANHDAPRAFRNSGSSSRQLTYSNFKFSAAGSPSRQPRDAMWSTRHVANSTTRGELYDTANSTTTPPRTSEYPCSRPLACSRDKDSPSLTADRGMHPWSRPAQRCWGAYVDDPTISDYRPSFSARIAVVLGTHFVETITYGIRCLGGYYSGYSGVTSPHQPPSRVKSPAANHSDKQCCPFARDAHGILLLTA</sequence>
<evidence type="ECO:0000256" key="1">
    <source>
        <dbReference type="SAM" id="MobiDB-lite"/>
    </source>
</evidence>
<feature type="compositionally biased region" description="Polar residues" evidence="1">
    <location>
        <begin position="58"/>
        <end position="74"/>
    </location>
</feature>
<dbReference type="AlphaFoldDB" id="A0AA88E314"/>
<gene>
    <name evidence="2" type="ORF">TIFTF001_036246</name>
</gene>
<keyword evidence="3" id="KW-1185">Reference proteome</keyword>
<dbReference type="Proteomes" id="UP001187192">
    <property type="component" value="Unassembled WGS sequence"/>
</dbReference>
<feature type="region of interest" description="Disordered" evidence="1">
    <location>
        <begin position="1"/>
        <end position="23"/>
    </location>
</feature>
<reference evidence="2" key="1">
    <citation type="submission" date="2023-07" db="EMBL/GenBank/DDBJ databases">
        <title>draft genome sequence of fig (Ficus carica).</title>
        <authorList>
            <person name="Takahashi T."/>
            <person name="Nishimura K."/>
        </authorList>
    </citation>
    <scope>NUCLEOTIDE SEQUENCE</scope>
</reference>
<name>A0AA88E314_FICCA</name>
<comment type="caution">
    <text evidence="2">The sequence shown here is derived from an EMBL/GenBank/DDBJ whole genome shotgun (WGS) entry which is preliminary data.</text>
</comment>
<evidence type="ECO:0000313" key="2">
    <source>
        <dbReference type="EMBL" id="GMN67187.1"/>
    </source>
</evidence>
<dbReference type="EMBL" id="BTGU01000415">
    <property type="protein sequence ID" value="GMN67187.1"/>
    <property type="molecule type" value="Genomic_DNA"/>
</dbReference>
<accession>A0AA88E314</accession>
<feature type="region of interest" description="Disordered" evidence="1">
    <location>
        <begin position="58"/>
        <end position="100"/>
    </location>
</feature>